<proteinExistence type="inferred from homology"/>
<keyword evidence="3" id="KW-0808">Transferase</keyword>
<evidence type="ECO:0000259" key="4">
    <source>
        <dbReference type="Pfam" id="PF06925"/>
    </source>
</evidence>
<dbReference type="GO" id="GO:0016758">
    <property type="term" value="F:hexosyltransferase activity"/>
    <property type="evidence" value="ECO:0007669"/>
    <property type="project" value="InterPro"/>
</dbReference>
<evidence type="ECO:0000313" key="6">
    <source>
        <dbReference type="Proteomes" id="UP000503399"/>
    </source>
</evidence>
<keyword evidence="2" id="KW-0328">Glycosyltransferase</keyword>
<accession>A0A6F8ZGD8</accession>
<evidence type="ECO:0000256" key="2">
    <source>
        <dbReference type="ARBA" id="ARBA00022676"/>
    </source>
</evidence>
<sequence>MARIVIASLPIGTGHDVAAEALAAALSAGGHEVVFSQHLVPAAALQTHAYFAAVRYVPGWYGRLFRWVEHAPAAWPRYRRHWRRVGERRLLAAYRELEPDIIVATHPFALTAWGWVKSRYPELRLVGVLTDLSVHRFWWEPEADGYAVWFPEQRLELMRWGCDPDRIHATGIPIRAAFAHPGSGVYAPGTGPILLLGGGLGIGPYRRILRRLAVLDHPVVAICGHNEALRLSLLTESWPSHVSIRGFEPDMPGLMRQAALVVGKPGGVTAAEVAQSRVPWILSHWIAGQEEINRDRLVAHGLAVREQGDLVALAERLLAPGPERERMRQQQALWRRPDAARHIAAWLAQLEAARNFRNF</sequence>
<organism evidence="5 6">
    <name type="scientific">Candidatus Hydrogenisulfobacillus filiaventi</name>
    <dbReference type="NCBI Taxonomy" id="2707344"/>
    <lineage>
        <taxon>Bacteria</taxon>
        <taxon>Bacillati</taxon>
        <taxon>Bacillota</taxon>
        <taxon>Clostridia</taxon>
        <taxon>Eubacteriales</taxon>
        <taxon>Clostridiales Family XVII. Incertae Sedis</taxon>
        <taxon>Candidatus Hydrogenisulfobacillus</taxon>
    </lineage>
</organism>
<evidence type="ECO:0000256" key="1">
    <source>
        <dbReference type="ARBA" id="ARBA00006962"/>
    </source>
</evidence>
<dbReference type="Pfam" id="PF06925">
    <property type="entry name" value="MGDG_synth"/>
    <property type="match status" value="1"/>
</dbReference>
<dbReference type="PANTHER" id="PTHR43025:SF3">
    <property type="entry name" value="MONOGALACTOSYLDIACYLGLYCEROL SYNTHASE 1, CHLOROPLASTIC"/>
    <property type="match status" value="1"/>
</dbReference>
<dbReference type="GO" id="GO:0009247">
    <property type="term" value="P:glycolipid biosynthetic process"/>
    <property type="evidence" value="ECO:0007669"/>
    <property type="project" value="InterPro"/>
</dbReference>
<dbReference type="InterPro" id="IPR009695">
    <property type="entry name" value="Diacylglyc_glucosyltr_N"/>
</dbReference>
<dbReference type="Gene3D" id="3.40.50.2000">
    <property type="entry name" value="Glycogen Phosphorylase B"/>
    <property type="match status" value="1"/>
</dbReference>
<dbReference type="GO" id="GO:0016020">
    <property type="term" value="C:membrane"/>
    <property type="evidence" value="ECO:0007669"/>
    <property type="project" value="GOC"/>
</dbReference>
<keyword evidence="6" id="KW-1185">Reference proteome</keyword>
<evidence type="ECO:0000313" key="5">
    <source>
        <dbReference type="EMBL" id="CAB1128662.1"/>
    </source>
</evidence>
<protein>
    <submittedName>
        <fullName evidence="5">Galactosyldiacylglycerol synthase</fullName>
    </submittedName>
</protein>
<evidence type="ECO:0000256" key="3">
    <source>
        <dbReference type="ARBA" id="ARBA00022679"/>
    </source>
</evidence>
<feature type="domain" description="Diacylglycerol glucosyltransferase N-terminal" evidence="4">
    <location>
        <begin position="15"/>
        <end position="174"/>
    </location>
</feature>
<dbReference type="SUPFAM" id="SSF53756">
    <property type="entry name" value="UDP-Glycosyltransferase/glycogen phosphorylase"/>
    <property type="match status" value="1"/>
</dbReference>
<dbReference type="AlphaFoldDB" id="A0A6F8ZGD8"/>
<dbReference type="InterPro" id="IPR050519">
    <property type="entry name" value="Glycosyltransf_28_UgtP"/>
</dbReference>
<name>A0A6F8ZGD8_9FIRM</name>
<dbReference type="PANTHER" id="PTHR43025">
    <property type="entry name" value="MONOGALACTOSYLDIACYLGLYCEROL SYNTHASE"/>
    <property type="match status" value="1"/>
</dbReference>
<comment type="similarity">
    <text evidence="1">Belongs to the glycosyltransferase 28 family.</text>
</comment>
<dbReference type="KEGG" id="hfv:R50_1156"/>
<dbReference type="EMBL" id="LR778114">
    <property type="protein sequence ID" value="CAB1128662.1"/>
    <property type="molecule type" value="Genomic_DNA"/>
</dbReference>
<gene>
    <name evidence="5" type="ORF">R50_1156</name>
</gene>
<dbReference type="Proteomes" id="UP000503399">
    <property type="component" value="Chromosome"/>
</dbReference>
<reference evidence="5 6" key="1">
    <citation type="submission" date="2020-02" db="EMBL/GenBank/DDBJ databases">
        <authorList>
            <person name="Hogendoorn C."/>
        </authorList>
    </citation>
    <scope>NUCLEOTIDE SEQUENCE [LARGE SCALE GENOMIC DNA]</scope>
    <source>
        <strain evidence="5">R501</strain>
    </source>
</reference>